<name>A0AAX4KNK4_9TREE</name>
<protein>
    <recommendedName>
        <fullName evidence="4">Ricin B lectin domain-containing protein</fullName>
    </recommendedName>
</protein>
<reference evidence="2 3" key="1">
    <citation type="submission" date="2024-01" db="EMBL/GenBank/DDBJ databases">
        <title>Comparative genomics of Cryptococcus and Kwoniella reveals pathogenesis evolution and contrasting modes of karyotype evolution via chromosome fusion or intercentromeric recombination.</title>
        <authorList>
            <person name="Coelho M.A."/>
            <person name="David-Palma M."/>
            <person name="Shea T."/>
            <person name="Bowers K."/>
            <person name="McGinley-Smith S."/>
            <person name="Mohammad A.W."/>
            <person name="Gnirke A."/>
            <person name="Yurkov A.M."/>
            <person name="Nowrousian M."/>
            <person name="Sun S."/>
            <person name="Cuomo C.A."/>
            <person name="Heitman J."/>
        </authorList>
    </citation>
    <scope>NUCLEOTIDE SEQUENCE [LARGE SCALE GENOMIC DNA]</scope>
    <source>
        <strain evidence="2 3">PYCC6329</strain>
    </source>
</reference>
<proteinExistence type="predicted"/>
<dbReference type="RefSeq" id="XP_066086027.1">
    <property type="nucleotide sequence ID" value="XM_066229930.1"/>
</dbReference>
<dbReference type="PROSITE" id="PS50231">
    <property type="entry name" value="RICIN_B_LECTIN"/>
    <property type="match status" value="1"/>
</dbReference>
<evidence type="ECO:0000313" key="2">
    <source>
        <dbReference type="EMBL" id="WWD08060.1"/>
    </source>
</evidence>
<feature type="chain" id="PRO_5043410744" description="Ricin B lectin domain-containing protein" evidence="1">
    <location>
        <begin position="21"/>
        <end position="198"/>
    </location>
</feature>
<dbReference type="KEGG" id="ker:91104971"/>
<keyword evidence="1" id="KW-0732">Signal</keyword>
<feature type="signal peptide" evidence="1">
    <location>
        <begin position="1"/>
        <end position="20"/>
    </location>
</feature>
<dbReference type="Proteomes" id="UP001358614">
    <property type="component" value="Chromosome 1"/>
</dbReference>
<sequence>MHFPAALSLSVLSLISSSSAVSILPSTISSFSPNPNLSTRTGDDGAFRLKLLSNISHCLGDVLGEGNARMPYLRTENCDEGAEKWAWNIAFPGSFTVYNPSNAFALESVDPIGDNQNVQLTKPDTSIDRQKWMMDEQGRISVGDPTSTSTPKYCLSAIEGIDIDKVTKDSTRIHPCVEGDEDPNLNIKQRWTIDYNTQ</sequence>
<gene>
    <name evidence="2" type="ORF">V865_006170</name>
</gene>
<dbReference type="GeneID" id="91104971"/>
<dbReference type="SUPFAM" id="SSF50370">
    <property type="entry name" value="Ricin B-like lectins"/>
    <property type="match status" value="1"/>
</dbReference>
<dbReference type="AlphaFoldDB" id="A0AAX4KNK4"/>
<evidence type="ECO:0000256" key="1">
    <source>
        <dbReference type="SAM" id="SignalP"/>
    </source>
</evidence>
<organism evidence="2 3">
    <name type="scientific">Kwoniella europaea PYCC6329</name>
    <dbReference type="NCBI Taxonomy" id="1423913"/>
    <lineage>
        <taxon>Eukaryota</taxon>
        <taxon>Fungi</taxon>
        <taxon>Dikarya</taxon>
        <taxon>Basidiomycota</taxon>
        <taxon>Agaricomycotina</taxon>
        <taxon>Tremellomycetes</taxon>
        <taxon>Tremellales</taxon>
        <taxon>Cryptococcaceae</taxon>
        <taxon>Kwoniella</taxon>
    </lineage>
</organism>
<dbReference type="EMBL" id="CP144089">
    <property type="protein sequence ID" value="WWD08060.1"/>
    <property type="molecule type" value="Genomic_DNA"/>
</dbReference>
<evidence type="ECO:0008006" key="4">
    <source>
        <dbReference type="Google" id="ProtNLM"/>
    </source>
</evidence>
<evidence type="ECO:0000313" key="3">
    <source>
        <dbReference type="Proteomes" id="UP001358614"/>
    </source>
</evidence>
<accession>A0AAX4KNK4</accession>
<dbReference type="InterPro" id="IPR035992">
    <property type="entry name" value="Ricin_B-like_lectins"/>
</dbReference>
<keyword evidence="3" id="KW-1185">Reference proteome</keyword>